<dbReference type="Pfam" id="PF01551">
    <property type="entry name" value="Peptidase_M23"/>
    <property type="match status" value="1"/>
</dbReference>
<organism evidence="2 3">
    <name type="scientific">Sulfurimonas gotlandica (strain DSM 19862 / JCM 16533 / GD1)</name>
    <dbReference type="NCBI Taxonomy" id="929558"/>
    <lineage>
        <taxon>Bacteria</taxon>
        <taxon>Pseudomonadati</taxon>
        <taxon>Campylobacterota</taxon>
        <taxon>Epsilonproteobacteria</taxon>
        <taxon>Campylobacterales</taxon>
        <taxon>Sulfurimonadaceae</taxon>
        <taxon>Sulfurimonas</taxon>
    </lineage>
</organism>
<dbReference type="eggNOG" id="COG0739">
    <property type="taxonomic scope" value="Bacteria"/>
</dbReference>
<evidence type="ECO:0000313" key="2">
    <source>
        <dbReference type="EMBL" id="EHP31075.1"/>
    </source>
</evidence>
<dbReference type="SUPFAM" id="SSF51261">
    <property type="entry name" value="Duplicated hybrid motif"/>
    <property type="match status" value="1"/>
</dbReference>
<dbReference type="InterPro" id="IPR050570">
    <property type="entry name" value="Cell_wall_metabolism_enzyme"/>
</dbReference>
<name>B6BNK2_SULGG</name>
<comment type="caution">
    <text evidence="2">The sequence shown here is derived from an EMBL/GenBank/DDBJ whole genome shotgun (WGS) entry which is preliminary data.</text>
</comment>
<dbReference type="HOGENOM" id="CLU_598116_0_0_7"/>
<reference evidence="2 3" key="1">
    <citation type="journal article" date="2012" name="Proc. Natl. Acad. Sci. U.S.A.">
        <title>Genome and physiology of a model Epsilonproteobacterium responsible for sulfide detoxification in marine oxygen depletion zones.</title>
        <authorList>
            <person name="Grote J."/>
            <person name="Schott T."/>
            <person name="Bruckner C.G."/>
            <person name="Glockner F.O."/>
            <person name="Jost G."/>
            <person name="Teeling H."/>
            <person name="Labrenz M."/>
            <person name="Jurgens K."/>
        </authorList>
    </citation>
    <scope>NUCLEOTIDE SEQUENCE [LARGE SCALE GENOMIC DNA]</scope>
    <source>
        <strain evidence="2 3">GD1</strain>
    </source>
</reference>
<keyword evidence="3" id="KW-1185">Reference proteome</keyword>
<dbReference type="GO" id="GO:0004222">
    <property type="term" value="F:metalloendopeptidase activity"/>
    <property type="evidence" value="ECO:0007669"/>
    <property type="project" value="TreeGrafter"/>
</dbReference>
<dbReference type="PANTHER" id="PTHR21666">
    <property type="entry name" value="PEPTIDASE-RELATED"/>
    <property type="match status" value="1"/>
</dbReference>
<evidence type="ECO:0000259" key="1">
    <source>
        <dbReference type="Pfam" id="PF01551"/>
    </source>
</evidence>
<evidence type="ECO:0000313" key="3">
    <source>
        <dbReference type="Proteomes" id="UP000006431"/>
    </source>
</evidence>
<dbReference type="AlphaFoldDB" id="B6BNK2"/>
<gene>
    <name evidence="2" type="ORF">SMGD1_2553</name>
</gene>
<dbReference type="OrthoDB" id="9795421at2"/>
<sequence>MGTPLFKSTQTINKLSNIEFSKEYLKSVNKAIESGFAVDKSNNDKDKKKYLFELRELQKQYNKFLHQLHKNIEASIKDKDYDTFYELISYELDGLLNSRALLKRSIEFYKANKNKKRSEYLDKKINYKKMIKASSSVVYTKVTKATYNPSNKGVKNRSVDLFVKKSSKYIAVFARNKNPYSITINVKGEYKNLGYADVAHTFSLKPDSTKEYIKLYKRNGSYTYSFSYSWIKGSMDAKHDDSYQYRLPFARGTSKVVSQGYNGSSTHKGASSYAVDFIMDIGTKIYAARGGVVVDVKEDSNKVGYSESFAKHGNFVTIEHDDATFATYYHLKKFGAYVKVGESVNRGDLIGYSGNTGYSSGPHLHFQVYKTTDARSTESIPVKFLTDDGVIIKPKNGSLYTAK</sequence>
<feature type="domain" description="M23ase beta-sheet core" evidence="1">
    <location>
        <begin position="272"/>
        <end position="373"/>
    </location>
</feature>
<accession>H1FRZ5</accession>
<protein>
    <submittedName>
        <fullName evidence="2">Peptidase M23B</fullName>
    </submittedName>
</protein>
<dbReference type="EMBL" id="AFRZ01000001">
    <property type="protein sequence ID" value="EHP31075.1"/>
    <property type="molecule type" value="Genomic_DNA"/>
</dbReference>
<dbReference type="InterPro" id="IPR016047">
    <property type="entry name" value="M23ase_b-sheet_dom"/>
</dbReference>
<dbReference type="CDD" id="cd12797">
    <property type="entry name" value="M23_peptidase"/>
    <property type="match status" value="1"/>
</dbReference>
<proteinExistence type="predicted"/>
<accession>B6BNK2</accession>
<dbReference type="Proteomes" id="UP000006431">
    <property type="component" value="Unassembled WGS sequence"/>
</dbReference>
<dbReference type="STRING" id="929558.SMGD1_2553"/>
<dbReference type="InterPro" id="IPR011055">
    <property type="entry name" value="Dup_hybrid_motif"/>
</dbReference>
<dbReference type="Gene3D" id="2.70.70.10">
    <property type="entry name" value="Glucose Permease (Domain IIA)"/>
    <property type="match status" value="1"/>
</dbReference>
<dbReference type="PANTHER" id="PTHR21666:SF270">
    <property type="entry name" value="MUREIN HYDROLASE ACTIVATOR ENVC"/>
    <property type="match status" value="1"/>
</dbReference>
<dbReference type="PATRIC" id="fig|929558.5.peg.2541"/>